<dbReference type="EMBL" id="OW152839">
    <property type="protein sequence ID" value="CAH2061198.1"/>
    <property type="molecule type" value="Genomic_DNA"/>
</dbReference>
<feature type="non-terminal residue" evidence="2">
    <location>
        <position position="1"/>
    </location>
</feature>
<feature type="region of interest" description="Disordered" evidence="1">
    <location>
        <begin position="187"/>
        <end position="227"/>
    </location>
</feature>
<dbReference type="Proteomes" id="UP000837857">
    <property type="component" value="Chromosome 27"/>
</dbReference>
<keyword evidence="3" id="KW-1185">Reference proteome</keyword>
<name>A0ABN8IL81_9NEOP</name>
<evidence type="ECO:0000256" key="1">
    <source>
        <dbReference type="SAM" id="MobiDB-lite"/>
    </source>
</evidence>
<evidence type="ECO:0000313" key="2">
    <source>
        <dbReference type="EMBL" id="CAH2061198.1"/>
    </source>
</evidence>
<feature type="region of interest" description="Disordered" evidence="1">
    <location>
        <begin position="130"/>
        <end position="164"/>
    </location>
</feature>
<protein>
    <submittedName>
        <fullName evidence="2">Uncharacterized protein</fullName>
    </submittedName>
</protein>
<accession>A0ABN8IL81</accession>
<feature type="compositionally biased region" description="Gly residues" evidence="1">
    <location>
        <begin position="75"/>
        <end position="84"/>
    </location>
</feature>
<feature type="region of interest" description="Disordered" evidence="1">
    <location>
        <begin position="73"/>
        <end position="104"/>
    </location>
</feature>
<feature type="compositionally biased region" description="Polar residues" evidence="1">
    <location>
        <begin position="137"/>
        <end position="148"/>
    </location>
</feature>
<organism evidence="2 3">
    <name type="scientific">Iphiclides podalirius</name>
    <name type="common">scarce swallowtail</name>
    <dbReference type="NCBI Taxonomy" id="110791"/>
    <lineage>
        <taxon>Eukaryota</taxon>
        <taxon>Metazoa</taxon>
        <taxon>Ecdysozoa</taxon>
        <taxon>Arthropoda</taxon>
        <taxon>Hexapoda</taxon>
        <taxon>Insecta</taxon>
        <taxon>Pterygota</taxon>
        <taxon>Neoptera</taxon>
        <taxon>Endopterygota</taxon>
        <taxon>Lepidoptera</taxon>
        <taxon>Glossata</taxon>
        <taxon>Ditrysia</taxon>
        <taxon>Papilionoidea</taxon>
        <taxon>Papilionidae</taxon>
        <taxon>Papilioninae</taxon>
        <taxon>Iphiclides</taxon>
    </lineage>
</organism>
<gene>
    <name evidence="2" type="ORF">IPOD504_LOCUS11344</name>
</gene>
<reference evidence="2" key="1">
    <citation type="submission" date="2022-03" db="EMBL/GenBank/DDBJ databases">
        <authorList>
            <person name="Martin H S."/>
        </authorList>
    </citation>
    <scope>NUCLEOTIDE SEQUENCE</scope>
</reference>
<feature type="compositionally biased region" description="Low complexity" evidence="1">
    <location>
        <begin position="85"/>
        <end position="104"/>
    </location>
</feature>
<evidence type="ECO:0000313" key="3">
    <source>
        <dbReference type="Proteomes" id="UP000837857"/>
    </source>
</evidence>
<proteinExistence type="predicted"/>
<sequence>MANDRERRGRGAATPRAPSQFLHDVKLGLEVHRHLLGVDLLLGGEVGAHLGRRHGEVEAGRVGSVWSVRAAGAAGARGGDGGGASSSAGSASPGAGATTSSSASSGRCFMRATTCLCVSPAMLCPFTSRMRSPRRSPATSAGEPSSTFPIAAAPRPPTRSRTSLRLRAPGAAAPRAPFVRHHRALPALSPRPPRALPTPPALPPRGPDGRSFAGRRGADGAGAPSEQRVAAEVRAIVASVVRACIALLSRQLVQITYIRKT</sequence>
<feature type="compositionally biased region" description="Pro residues" evidence="1">
    <location>
        <begin position="189"/>
        <end position="206"/>
    </location>
</feature>